<dbReference type="PANTHER" id="PTHR13170:SF16">
    <property type="entry name" value="PROTEIN O-GLCNACASE"/>
    <property type="match status" value="1"/>
</dbReference>
<evidence type="ECO:0000256" key="3">
    <source>
        <dbReference type="PROSITE-ProRule" id="PRU01353"/>
    </source>
</evidence>
<dbReference type="PANTHER" id="PTHR13170">
    <property type="entry name" value="O-GLCNACASE"/>
    <property type="match status" value="1"/>
</dbReference>
<dbReference type="InterPro" id="IPR051822">
    <property type="entry name" value="Glycosyl_Hydrolase_84"/>
</dbReference>
<feature type="region of interest" description="Disordered" evidence="4">
    <location>
        <begin position="31"/>
        <end position="62"/>
    </location>
</feature>
<comment type="caution">
    <text evidence="8">The sequence shown here is derived from an EMBL/GenBank/DDBJ whole genome shotgun (WGS) entry which is preliminary data.</text>
</comment>
<dbReference type="SUPFAM" id="SSF140657">
    <property type="entry name" value="Hyaluronidase post-catalytic domain-like"/>
    <property type="match status" value="1"/>
</dbReference>
<dbReference type="PROSITE" id="PS51318">
    <property type="entry name" value="TAT"/>
    <property type="match status" value="1"/>
</dbReference>
<dbReference type="InterPro" id="IPR015882">
    <property type="entry name" value="HEX_bac_N"/>
</dbReference>
<dbReference type="PROSITE" id="PS52009">
    <property type="entry name" value="GH84"/>
    <property type="match status" value="1"/>
</dbReference>
<feature type="chain" id="PRO_5045412226" evidence="5">
    <location>
        <begin position="37"/>
        <end position="903"/>
    </location>
</feature>
<keyword evidence="2 3" id="KW-0326">Glycosidase</keyword>
<feature type="signal peptide" evidence="5">
    <location>
        <begin position="1"/>
        <end position="36"/>
    </location>
</feature>
<keyword evidence="9" id="KW-1185">Reference proteome</keyword>
<proteinExistence type="inferred from homology"/>
<dbReference type="SUPFAM" id="SSF51445">
    <property type="entry name" value="(Trans)glycosidases"/>
    <property type="match status" value="1"/>
</dbReference>
<dbReference type="SUPFAM" id="SSF49785">
    <property type="entry name" value="Galactose-binding domain-like"/>
    <property type="match status" value="1"/>
</dbReference>
<dbReference type="Pfam" id="PF00754">
    <property type="entry name" value="F5_F8_type_C"/>
    <property type="match status" value="1"/>
</dbReference>
<reference evidence="8 9" key="1">
    <citation type="submission" date="2022-10" db="EMBL/GenBank/DDBJ databases">
        <authorList>
            <person name="Xie J."/>
            <person name="Shen N."/>
        </authorList>
    </citation>
    <scope>NUCLEOTIDE SEQUENCE [LARGE SCALE GENOMIC DNA]</scope>
    <source>
        <strain evidence="8 9">YIM65594</strain>
    </source>
</reference>
<feature type="active site" description="Proton donor" evidence="3">
    <location>
        <position position="313"/>
    </location>
</feature>
<dbReference type="InterPro" id="IPR011496">
    <property type="entry name" value="O-GlcNAcase_cat"/>
</dbReference>
<dbReference type="InterPro" id="IPR008979">
    <property type="entry name" value="Galactose-bd-like_sf"/>
</dbReference>
<feature type="region of interest" description="Disordered" evidence="4">
    <location>
        <begin position="646"/>
        <end position="667"/>
    </location>
</feature>
<dbReference type="InterPro" id="IPR029018">
    <property type="entry name" value="Hex-like_dom2"/>
</dbReference>
<evidence type="ECO:0000313" key="9">
    <source>
        <dbReference type="Proteomes" id="UP001354931"/>
    </source>
</evidence>
<name>A0ABU6FA47_9ACTN</name>
<protein>
    <submittedName>
        <fullName evidence="8">Beta-N-acetylglucosaminidase domain-containing protein</fullName>
    </submittedName>
</protein>
<evidence type="ECO:0000313" key="8">
    <source>
        <dbReference type="EMBL" id="MEB8340699.1"/>
    </source>
</evidence>
<organism evidence="8 9">
    <name type="scientific">Streptomyces endophyticus</name>
    <dbReference type="NCBI Taxonomy" id="714166"/>
    <lineage>
        <taxon>Bacteria</taxon>
        <taxon>Bacillati</taxon>
        <taxon>Actinomycetota</taxon>
        <taxon>Actinomycetes</taxon>
        <taxon>Kitasatosporales</taxon>
        <taxon>Streptomycetaceae</taxon>
        <taxon>Streptomyces</taxon>
    </lineage>
</organism>
<dbReference type="InterPro" id="IPR006311">
    <property type="entry name" value="TAT_signal"/>
</dbReference>
<keyword evidence="1 3" id="KW-0378">Hydrolase</keyword>
<dbReference type="Pfam" id="PF21774">
    <property type="entry name" value="NagJ_C"/>
    <property type="match status" value="1"/>
</dbReference>
<evidence type="ECO:0000256" key="5">
    <source>
        <dbReference type="SAM" id="SignalP"/>
    </source>
</evidence>
<accession>A0ABU6FA47</accession>
<dbReference type="Proteomes" id="UP001354931">
    <property type="component" value="Unassembled WGS sequence"/>
</dbReference>
<evidence type="ECO:0000259" key="7">
    <source>
        <dbReference type="PROSITE" id="PS52009"/>
    </source>
</evidence>
<dbReference type="Gene3D" id="1.20.58.460">
    <property type="entry name" value="Hyaluronidase post-catalytic domain-like"/>
    <property type="match status" value="1"/>
</dbReference>
<evidence type="ECO:0000259" key="6">
    <source>
        <dbReference type="PROSITE" id="PS50022"/>
    </source>
</evidence>
<dbReference type="RefSeq" id="WP_326019567.1">
    <property type="nucleotide sequence ID" value="NZ_JAOZYC010000136.1"/>
</dbReference>
<evidence type="ECO:0000256" key="2">
    <source>
        <dbReference type="ARBA" id="ARBA00023295"/>
    </source>
</evidence>
<keyword evidence="5" id="KW-0732">Signal</keyword>
<comment type="similarity">
    <text evidence="3">Belongs to the glycosyl hydrolase 84 family.</text>
</comment>
<sequence length="903" mass="94776">MFRPKHRSRRTPLIAVLAVAALAAAPLTFGSGPASAGSGSGPDGGAPTITPAPHSERQRSDRVTITPAVTVVTGAKSDPAAVKLTTAVLKAAGARDVTTAQKAPAGSGSLAVYVGGPSENPASAGALDALRTDGPAGLAAEGYVLAMGGKGAGRIVLSGADPTGTYYAAQSLRQVLPHREVPGATVRGLAVRDWPATPVRGVIEGFYGTPWSHEARLDQLDYYGAHKMNIYVYSPKDDPYLRAKWRDPYPAEQLGQIEELVGRARANHVEFTYALSPGLSVCYSSDDDLKALTDKFQTLWDIGVRQFAVPLDDISYTDWNCDADKAKWGTGGGAAGQAQAYLLNRVNQQFIKTHDGALPLQMVPTEYYNTTSTPYKTAIAGQLDKDVLVEWTGEGVVAPTMTVAQAKRAKEVFGHAILTWDNYPVNDFATGRLFLGPFSGREKGLAEELAGITANPMIQPYASKLALHTVADYTWNDSAYDPDASYRAAVDETAGGNAKVARALRAFTDVNHSSRMDSAEAPELAKLMQGYADGSVQASRLTAAFAALRDAPATIRGGVEKGFVEDSGPWLDSAGAWGRAGVAAVRMLEEQRAGHADAAWTLRQQLPGLVAEAKSFRYTDLNGNKVPVVVGEGVLEPFFAKVRDTSNKDLGLPPQPTGTTKLPVYNGNTADRMTDGDDSTYFWSSRSPKSGEGVGVDLGGEQPLGSVSVAMGKSGSTEDYLHKGVLEYSSDGTTWHALGAEFSGKATWTADAPSGTTARYVRARATADQTSWLVVREFTVARTDRPTVSGGPAAANGSSLAAAADGVPENAYRAASAPASGDALAVTYPAPRSVSSVTVLRPDDASASKARVQLRVDGTWQDLGPLDGSVTALPAPAGTSADAVRLVWADGSAAPVVSEVITK</sequence>
<evidence type="ECO:0000256" key="1">
    <source>
        <dbReference type="ARBA" id="ARBA00022801"/>
    </source>
</evidence>
<feature type="domain" description="GH84" evidence="7">
    <location>
        <begin position="198"/>
        <end position="478"/>
    </location>
</feature>
<gene>
    <name evidence="8" type="ORF">OKJ99_24690</name>
</gene>
<dbReference type="Pfam" id="PF02838">
    <property type="entry name" value="Glyco_hydro_20b"/>
    <property type="match status" value="1"/>
</dbReference>
<dbReference type="Gene3D" id="3.30.379.10">
    <property type="entry name" value="Chitobiase/beta-hexosaminidase domain 2-like"/>
    <property type="match status" value="1"/>
</dbReference>
<dbReference type="Gene3D" id="2.60.120.260">
    <property type="entry name" value="Galactose-binding domain-like"/>
    <property type="match status" value="1"/>
</dbReference>
<dbReference type="EMBL" id="JAOZYC010000136">
    <property type="protein sequence ID" value="MEB8340699.1"/>
    <property type="molecule type" value="Genomic_DNA"/>
</dbReference>
<dbReference type="InterPro" id="IPR049019">
    <property type="entry name" value="NagJ-like_helical"/>
</dbReference>
<dbReference type="InterPro" id="IPR000421">
    <property type="entry name" value="FA58C"/>
</dbReference>
<feature type="domain" description="F5/8 type C" evidence="6">
    <location>
        <begin position="638"/>
        <end position="782"/>
    </location>
</feature>
<dbReference type="Gene3D" id="3.20.20.80">
    <property type="entry name" value="Glycosidases"/>
    <property type="match status" value="1"/>
</dbReference>
<dbReference type="SUPFAM" id="SSF55545">
    <property type="entry name" value="beta-N-acetylhexosaminidase-like domain"/>
    <property type="match status" value="1"/>
</dbReference>
<evidence type="ECO:0000256" key="4">
    <source>
        <dbReference type="SAM" id="MobiDB-lite"/>
    </source>
</evidence>
<dbReference type="InterPro" id="IPR017853">
    <property type="entry name" value="GH"/>
</dbReference>
<dbReference type="PROSITE" id="PS50022">
    <property type="entry name" value="FA58C_3"/>
    <property type="match status" value="1"/>
</dbReference>
<dbReference type="Pfam" id="PF07555">
    <property type="entry name" value="NAGidase"/>
    <property type="match status" value="1"/>
</dbReference>